<dbReference type="InterPro" id="IPR036291">
    <property type="entry name" value="NAD(P)-bd_dom_sf"/>
</dbReference>
<dbReference type="Gene3D" id="3.40.50.720">
    <property type="entry name" value="NAD(P)-binding Rossmann-like Domain"/>
    <property type="match status" value="1"/>
</dbReference>
<dbReference type="SUPFAM" id="SSF51735">
    <property type="entry name" value="NAD(P)-binding Rossmann-fold domains"/>
    <property type="match status" value="1"/>
</dbReference>
<accession>A0ABU6QRI2</accession>
<dbReference type="Pfam" id="PF05368">
    <property type="entry name" value="NmrA"/>
    <property type="match status" value="1"/>
</dbReference>
<name>A0ABU6QRI2_9FABA</name>
<evidence type="ECO:0000313" key="2">
    <source>
        <dbReference type="EMBL" id="MED6114036.1"/>
    </source>
</evidence>
<dbReference type="InterPro" id="IPR008030">
    <property type="entry name" value="NmrA-like"/>
</dbReference>
<dbReference type="PANTHER" id="PTHR43349">
    <property type="entry name" value="PINORESINOL REDUCTASE-RELATED"/>
    <property type="match status" value="1"/>
</dbReference>
<sequence length="258" mass="28978">MVLNSNDDEKNTKSKILIFAANGYLGKFMVKASLSMGHPTFVYVRPPKPNDSSKLQLFNDLQSLGVTIFQGELDEHEKLVSALKEVDIVISTLAVPQHLEQLKIIRAIKEANNIKRFIPSEFGNEVDRVSGLPPFEALLENKRKIRRAVEEENIPYTFVSANAFASYFVDCLLHPNHKTLPHITIYGTGQAKALPFPDNIPPAVLHNIFIKGDQMSFEITENDLEASKLYPEYKYTSIDAYLDLCLLDAPKPKLATFG</sequence>
<dbReference type="InterPro" id="IPR050608">
    <property type="entry name" value="NmrA-type/Isoflavone_red_sf"/>
</dbReference>
<comment type="caution">
    <text evidence="2">The sequence shown here is derived from an EMBL/GenBank/DDBJ whole genome shotgun (WGS) entry which is preliminary data.</text>
</comment>
<dbReference type="Gene3D" id="3.90.25.10">
    <property type="entry name" value="UDP-galactose 4-epimerase, domain 1"/>
    <property type="match status" value="1"/>
</dbReference>
<keyword evidence="3" id="KW-1185">Reference proteome</keyword>
<feature type="domain" description="NmrA-like" evidence="1">
    <location>
        <begin position="12"/>
        <end position="175"/>
    </location>
</feature>
<organism evidence="2 3">
    <name type="scientific">Stylosanthes scabra</name>
    <dbReference type="NCBI Taxonomy" id="79078"/>
    <lineage>
        <taxon>Eukaryota</taxon>
        <taxon>Viridiplantae</taxon>
        <taxon>Streptophyta</taxon>
        <taxon>Embryophyta</taxon>
        <taxon>Tracheophyta</taxon>
        <taxon>Spermatophyta</taxon>
        <taxon>Magnoliopsida</taxon>
        <taxon>eudicotyledons</taxon>
        <taxon>Gunneridae</taxon>
        <taxon>Pentapetalae</taxon>
        <taxon>rosids</taxon>
        <taxon>fabids</taxon>
        <taxon>Fabales</taxon>
        <taxon>Fabaceae</taxon>
        <taxon>Papilionoideae</taxon>
        <taxon>50 kb inversion clade</taxon>
        <taxon>dalbergioids sensu lato</taxon>
        <taxon>Dalbergieae</taxon>
        <taxon>Pterocarpus clade</taxon>
        <taxon>Stylosanthes</taxon>
    </lineage>
</organism>
<protein>
    <recommendedName>
        <fullName evidence="1">NmrA-like domain-containing protein</fullName>
    </recommendedName>
</protein>
<gene>
    <name evidence="2" type="ORF">PIB30_076431</name>
</gene>
<evidence type="ECO:0000313" key="3">
    <source>
        <dbReference type="Proteomes" id="UP001341840"/>
    </source>
</evidence>
<dbReference type="Proteomes" id="UP001341840">
    <property type="component" value="Unassembled WGS sequence"/>
</dbReference>
<dbReference type="PANTHER" id="PTHR43349:SF43">
    <property type="entry name" value="ISOEUGENOL SYNTHASE 1-LIKE"/>
    <property type="match status" value="1"/>
</dbReference>
<proteinExistence type="predicted"/>
<dbReference type="EMBL" id="JASCZI010001001">
    <property type="protein sequence ID" value="MED6114036.1"/>
    <property type="molecule type" value="Genomic_DNA"/>
</dbReference>
<reference evidence="2 3" key="1">
    <citation type="journal article" date="2023" name="Plants (Basel)">
        <title>Bridging the Gap: Combining Genomics and Transcriptomics Approaches to Understand Stylosanthes scabra, an Orphan Legume from the Brazilian Caatinga.</title>
        <authorList>
            <person name="Ferreira-Neto J.R.C."/>
            <person name="da Silva M.D."/>
            <person name="Binneck E."/>
            <person name="de Melo N.F."/>
            <person name="da Silva R.H."/>
            <person name="de Melo A.L.T.M."/>
            <person name="Pandolfi V."/>
            <person name="Bustamante F.O."/>
            <person name="Brasileiro-Vidal A.C."/>
            <person name="Benko-Iseppon A.M."/>
        </authorList>
    </citation>
    <scope>NUCLEOTIDE SEQUENCE [LARGE SCALE GENOMIC DNA]</scope>
    <source>
        <tissue evidence="2">Leaves</tissue>
    </source>
</reference>
<evidence type="ECO:0000259" key="1">
    <source>
        <dbReference type="Pfam" id="PF05368"/>
    </source>
</evidence>